<dbReference type="Pfam" id="PF02775">
    <property type="entry name" value="TPP_enzyme_C"/>
    <property type="match status" value="1"/>
</dbReference>
<sequence length="1157" mass="127730">MALREVALNDKYDREIEETIYINGTQALFRLSLNQVWRDQQEGLNTAAYVSGYRGSPMHNVDKEYWRASKHLNENDVFFHPAVNEDLAATALWGTQQVPAMGDAKFDGVASIWFGKGPGLDRSVDAIRHANLHGTSKYGGVLAAVGDDAPMMSTDVPAASETLFADMFMPVLYPTTIQEVIDFGIIGWGMSRFSGLWTGFKLTADTVDAVTCVDPNPNRVKLVTPEFDFPQGGVNYRFMDAGWAPLEERLRHFKVPAALAYARANNVNQRVIDGPKRRFGIVTAGNAAIAVRQAFVEMGITDAQAADMGISVLRIGMPYPLDKDLLRDFASGLEEVFVIEEKRRIIEGGLRDALYDIPETQRPRIYGRYDENNDLLIPNTGAFGPEAVVMALSKRIAHIHSSDQIKARVEFLETKKANVQARDVMKVKRTPFFCSGCPHNSSTKVPEGRTALAGVGCHFMAHNMDRNNIAHTHMGAEGGTWIGIQPFTNKKHIFTNMGDGTFYHSGLMAIRAAVSGKVNITYKILFNDAVAMTGGQPHDGEMTPDIIARMCHSEGVKKIVVVTDEPEKLPKNSDWPAGTKIEHRRHLDHVHRELEKVEGVSVMLYVQTCAAEKRRRRKKKIIEDPVRRVFVNHRVCEGCGDCSKESNCISILPHETEFGRKRLIDQSSCNKDYSCANGFCPSFVQVVGATPKKLAGASEVPEAVRLLPEPTRAKLPDGDSYNILLTGIGGTGVVTVTAVLTMGAHLEGKVFSTVDEFGMAQKGGAVKGHVRIANRLEDMGPSQLSTGSADVILGCDSLVTAGEDVLKTISPLRTSLVVNTNEAITGQFVLNPDLKFPTKQVDHRIRAEADEDKMDFVDAKRLATSLMGDSIMSNLFILGFAYQRGLIPLTVEALMKAIEINGTAVKANQEAFEWGRRYAFNPEAIEALVAAPAEKLPETDDEIIANRRGELVAFQNEAYAKRYEDLVRRVQQAEEQNAPGFAGLTGAVARNLYKLMAYKDEYEVARLYSDPAFRERLQAQFDNIGRIEVLLAPPLLTRADKKTGKPRKKTFGPWIFPVMRQLAKLKRLRGTALDVFGYFDERKQERALVTEYMAIVEELLGGLSSDNHAQAVAIAEIPAKIRGFGHVKAPAMDVARAEWTQAVSDWRAGPKMATAAE</sequence>
<keyword evidence="6" id="KW-0411">Iron-sulfur</keyword>
<dbReference type="Gene3D" id="3.40.50.970">
    <property type="match status" value="2"/>
</dbReference>
<proteinExistence type="predicted"/>
<dbReference type="InterPro" id="IPR019752">
    <property type="entry name" value="Pyrv/ketoisovalerate_OxRed_cat"/>
</dbReference>
<comment type="caution">
    <text evidence="10">The sequence shown here is derived from an EMBL/GenBank/DDBJ whole genome shotgun (WGS) entry which is preliminary data.</text>
</comment>
<dbReference type="NCBIfam" id="NF009589">
    <property type="entry name" value="PRK13030.1"/>
    <property type="match status" value="1"/>
</dbReference>
<dbReference type="SUPFAM" id="SSF52922">
    <property type="entry name" value="TK C-terminal domain-like"/>
    <property type="match status" value="1"/>
</dbReference>
<keyword evidence="11" id="KW-1185">Reference proteome</keyword>
<dbReference type="Gene3D" id="3.40.920.10">
    <property type="entry name" value="Pyruvate-ferredoxin oxidoreductase, PFOR, domain III"/>
    <property type="match status" value="1"/>
</dbReference>
<evidence type="ECO:0000256" key="5">
    <source>
        <dbReference type="ARBA" id="ARBA00023004"/>
    </source>
</evidence>
<protein>
    <submittedName>
        <fullName evidence="10">Indolepyruvate ferredoxin oxidoreductase family protein</fullName>
    </submittedName>
</protein>
<evidence type="ECO:0000313" key="11">
    <source>
        <dbReference type="Proteomes" id="UP000763802"/>
    </source>
</evidence>
<keyword evidence="3" id="KW-0249">Electron transport</keyword>
<accession>A0ABS5WKB1</accession>
<evidence type="ECO:0000259" key="8">
    <source>
        <dbReference type="Pfam" id="PF02775"/>
    </source>
</evidence>
<dbReference type="InterPro" id="IPR046667">
    <property type="entry name" value="DUF6537"/>
</dbReference>
<evidence type="ECO:0000259" key="9">
    <source>
        <dbReference type="Pfam" id="PF20169"/>
    </source>
</evidence>
<dbReference type="InterPro" id="IPR029061">
    <property type="entry name" value="THDP-binding"/>
</dbReference>
<gene>
    <name evidence="10" type="ORF">KL867_00375</name>
</gene>
<evidence type="ECO:0000256" key="4">
    <source>
        <dbReference type="ARBA" id="ARBA00023002"/>
    </source>
</evidence>
<dbReference type="PANTHER" id="PTHR48084:SF3">
    <property type="entry name" value="SUBUNIT OF PYRUVATE:FLAVODOXIN OXIDOREDUCTASE"/>
    <property type="match status" value="1"/>
</dbReference>
<dbReference type="InterPro" id="IPR002880">
    <property type="entry name" value="Pyrv_Fd/Flavodoxin_OxRdtase_N"/>
</dbReference>
<dbReference type="SUPFAM" id="SSF52518">
    <property type="entry name" value="Thiamin diphosphate-binding fold (THDP-binding)"/>
    <property type="match status" value="2"/>
</dbReference>
<dbReference type="CDD" id="cd07034">
    <property type="entry name" value="TPP_PYR_PFOR_IOR-alpha_like"/>
    <property type="match status" value="1"/>
</dbReference>
<feature type="domain" description="Thiamine pyrophosphate enzyme TPP-binding" evidence="8">
    <location>
        <begin position="454"/>
        <end position="542"/>
    </location>
</feature>
<evidence type="ECO:0000259" key="7">
    <source>
        <dbReference type="Pfam" id="PF01558"/>
    </source>
</evidence>
<dbReference type="InterPro" id="IPR002869">
    <property type="entry name" value="Pyrv_flavodox_OxRed_cen"/>
</dbReference>
<dbReference type="Pfam" id="PF01558">
    <property type="entry name" value="POR"/>
    <property type="match status" value="1"/>
</dbReference>
<dbReference type="NCBIfam" id="NF009588">
    <property type="entry name" value="PRK13029.1"/>
    <property type="match status" value="1"/>
</dbReference>
<evidence type="ECO:0000256" key="2">
    <source>
        <dbReference type="ARBA" id="ARBA00022485"/>
    </source>
</evidence>
<dbReference type="EMBL" id="JAHHDY010000001">
    <property type="protein sequence ID" value="MBT3139496.1"/>
    <property type="molecule type" value="Genomic_DNA"/>
</dbReference>
<evidence type="ECO:0000313" key="10">
    <source>
        <dbReference type="EMBL" id="MBT3139496.1"/>
    </source>
</evidence>
<feature type="domain" description="DUF6537" evidence="9">
    <location>
        <begin position="941"/>
        <end position="1140"/>
    </location>
</feature>
<organism evidence="10 11">
    <name type="scientific">Falsiruegeria litorea</name>
    <dbReference type="NCBI Taxonomy" id="1280831"/>
    <lineage>
        <taxon>Bacteria</taxon>
        <taxon>Pseudomonadati</taxon>
        <taxon>Pseudomonadota</taxon>
        <taxon>Alphaproteobacteria</taxon>
        <taxon>Rhodobacterales</taxon>
        <taxon>Roseobacteraceae</taxon>
        <taxon>Falsiruegeria</taxon>
    </lineage>
</organism>
<dbReference type="InterPro" id="IPR009014">
    <property type="entry name" value="Transketo_C/PFOR_II"/>
</dbReference>
<evidence type="ECO:0000256" key="3">
    <source>
        <dbReference type="ARBA" id="ARBA00022982"/>
    </source>
</evidence>
<keyword evidence="2" id="KW-0479">Metal-binding</keyword>
<dbReference type="RefSeq" id="WP_215193478.1">
    <property type="nucleotide sequence ID" value="NZ_JAHHDY010000001.1"/>
</dbReference>
<keyword evidence="5" id="KW-0408">Iron</keyword>
<dbReference type="InterPro" id="IPR051457">
    <property type="entry name" value="2-oxoacid:Fd_oxidoreductase"/>
</dbReference>
<dbReference type="SUPFAM" id="SSF53323">
    <property type="entry name" value="Pyruvate-ferredoxin oxidoreductase, PFOR, domain III"/>
    <property type="match status" value="1"/>
</dbReference>
<name>A0ABS5WKB1_9RHOB</name>
<dbReference type="PANTHER" id="PTHR48084">
    <property type="entry name" value="2-OXOGLUTARATE OXIDOREDUCTASE SUBUNIT KORB-RELATED"/>
    <property type="match status" value="1"/>
</dbReference>
<dbReference type="Pfam" id="PF20169">
    <property type="entry name" value="DUF6537"/>
    <property type="match status" value="1"/>
</dbReference>
<reference evidence="10 11" key="1">
    <citation type="submission" date="2021-05" db="EMBL/GenBank/DDBJ databases">
        <title>Draft genomes of marine bacteria isolated from model chitin particles.</title>
        <authorList>
            <person name="Datta M.S."/>
            <person name="Schwartzman J.A."/>
            <person name="Cordero O."/>
        </authorList>
    </citation>
    <scope>NUCLEOTIDE SEQUENCE [LARGE SCALE GENOMIC DNA]</scope>
    <source>
        <strain evidence="10 11">4E07</strain>
    </source>
</reference>
<keyword evidence="1" id="KW-0813">Transport</keyword>
<keyword evidence="4" id="KW-0560">Oxidoreductase</keyword>
<dbReference type="Proteomes" id="UP000763802">
    <property type="component" value="Unassembled WGS sequence"/>
</dbReference>
<evidence type="ECO:0000256" key="1">
    <source>
        <dbReference type="ARBA" id="ARBA00022448"/>
    </source>
</evidence>
<evidence type="ECO:0000256" key="6">
    <source>
        <dbReference type="ARBA" id="ARBA00023014"/>
    </source>
</evidence>
<feature type="domain" description="Pyruvate/ketoisovalerate oxidoreductase catalytic" evidence="7">
    <location>
        <begin position="729"/>
        <end position="916"/>
    </location>
</feature>
<keyword evidence="2" id="KW-0004">4Fe-4S</keyword>
<dbReference type="InterPro" id="IPR011766">
    <property type="entry name" value="TPP_enzyme_TPP-bd"/>
</dbReference>